<organism evidence="2 3">
    <name type="scientific">Phialocephala subalpina</name>
    <dbReference type="NCBI Taxonomy" id="576137"/>
    <lineage>
        <taxon>Eukaryota</taxon>
        <taxon>Fungi</taxon>
        <taxon>Dikarya</taxon>
        <taxon>Ascomycota</taxon>
        <taxon>Pezizomycotina</taxon>
        <taxon>Leotiomycetes</taxon>
        <taxon>Helotiales</taxon>
        <taxon>Mollisiaceae</taxon>
        <taxon>Phialocephala</taxon>
        <taxon>Phialocephala fortinii species complex</taxon>
    </lineage>
</organism>
<accession>A0A1L7XTE1</accession>
<feature type="compositionally biased region" description="Basic and acidic residues" evidence="1">
    <location>
        <begin position="66"/>
        <end position="75"/>
    </location>
</feature>
<feature type="compositionally biased region" description="Basic and acidic residues" evidence="1">
    <location>
        <begin position="48"/>
        <end position="58"/>
    </location>
</feature>
<reference evidence="2 3" key="1">
    <citation type="submission" date="2016-03" db="EMBL/GenBank/DDBJ databases">
        <authorList>
            <person name="Ploux O."/>
        </authorList>
    </citation>
    <scope>NUCLEOTIDE SEQUENCE [LARGE SCALE GENOMIC DNA]</scope>
    <source>
        <strain evidence="2 3">UAMH 11012</strain>
    </source>
</reference>
<protein>
    <submittedName>
        <fullName evidence="2">Uncharacterized protein</fullName>
    </submittedName>
</protein>
<sequence>MKRSWSERKPNLQRNKQGNLLNSSNKKSLKTPSNSTIYLSNSQTPPIRADKRNDRHSATPDPTSDEVERPNERSYRVNTKGRSRSKPATDQFTCPREIIHLIHPYIDSQANLKPDYNPSPAKVKAAYKFEFSTKKIKERASLVKELLEIIGDWEMDAYMIRQFAGKWTARKKSKDEDAVDLVDEEDLGKGNGIEMEYDDEKESVLVIRGGREGC</sequence>
<evidence type="ECO:0000313" key="3">
    <source>
        <dbReference type="Proteomes" id="UP000184330"/>
    </source>
</evidence>
<evidence type="ECO:0000313" key="2">
    <source>
        <dbReference type="EMBL" id="CZR68312.1"/>
    </source>
</evidence>
<dbReference type="AlphaFoldDB" id="A0A1L7XTE1"/>
<feature type="compositionally biased region" description="Basic and acidic residues" evidence="1">
    <location>
        <begin position="1"/>
        <end position="10"/>
    </location>
</feature>
<keyword evidence="3" id="KW-1185">Reference proteome</keyword>
<name>A0A1L7XTE1_9HELO</name>
<dbReference type="Proteomes" id="UP000184330">
    <property type="component" value="Unassembled WGS sequence"/>
</dbReference>
<dbReference type="EMBL" id="FJOG01000053">
    <property type="protein sequence ID" value="CZR68312.1"/>
    <property type="molecule type" value="Genomic_DNA"/>
</dbReference>
<gene>
    <name evidence="2" type="ORF">PAC_18211</name>
</gene>
<feature type="compositionally biased region" description="Polar residues" evidence="1">
    <location>
        <begin position="31"/>
        <end position="45"/>
    </location>
</feature>
<proteinExistence type="predicted"/>
<feature type="region of interest" description="Disordered" evidence="1">
    <location>
        <begin position="1"/>
        <end position="90"/>
    </location>
</feature>
<evidence type="ECO:0000256" key="1">
    <source>
        <dbReference type="SAM" id="MobiDB-lite"/>
    </source>
</evidence>